<keyword evidence="2" id="KW-1185">Reference proteome</keyword>
<name>L2GWF5_VAVCU</name>
<proteinExistence type="predicted"/>
<dbReference type="Proteomes" id="UP000011081">
    <property type="component" value="Unassembled WGS sequence"/>
</dbReference>
<dbReference type="RefSeq" id="XP_008073854.1">
    <property type="nucleotide sequence ID" value="XM_008075663.1"/>
</dbReference>
<evidence type="ECO:0000313" key="2">
    <source>
        <dbReference type="Proteomes" id="UP000011081"/>
    </source>
</evidence>
<dbReference type="AlphaFoldDB" id="L2GWF5"/>
<dbReference type="InParanoid" id="L2GWF5"/>
<dbReference type="EMBL" id="GL877414">
    <property type="protein sequence ID" value="ELA47633.1"/>
    <property type="molecule type" value="Genomic_DNA"/>
</dbReference>
<evidence type="ECO:0000313" key="1">
    <source>
        <dbReference type="EMBL" id="ELA47633.1"/>
    </source>
</evidence>
<dbReference type="GeneID" id="19878717"/>
<organism evidence="1 2">
    <name type="scientific">Vavraia culicis (isolate floridensis)</name>
    <name type="common">Microsporidian parasite</name>
    <dbReference type="NCBI Taxonomy" id="948595"/>
    <lineage>
        <taxon>Eukaryota</taxon>
        <taxon>Fungi</taxon>
        <taxon>Fungi incertae sedis</taxon>
        <taxon>Microsporidia</taxon>
        <taxon>Pleistophoridae</taxon>
        <taxon>Vavraia</taxon>
    </lineage>
</organism>
<sequence length="135" mass="14400">MLTLLSKVCIAQILVKYNSVAPHVLDSTISIGSLRLVCSFNNTSVACSWHAVIFVEELASFVDQSQLVFHHSISAVEPFGNKVPNRAVSDSRSAVVSVNAPRGKACECILSITACISFSSAKSSACAINLPILIY</sequence>
<accession>L2GWF5</accession>
<dbReference type="VEuPathDB" id="MicrosporidiaDB:VCUG_00834"/>
<protein>
    <submittedName>
        <fullName evidence="1">Uncharacterized protein</fullName>
    </submittedName>
</protein>
<gene>
    <name evidence="1" type="ORF">VCUG_00834</name>
</gene>
<dbReference type="HOGENOM" id="CLU_1887313_0_0_1"/>
<reference evidence="2" key="1">
    <citation type="submission" date="2011-03" db="EMBL/GenBank/DDBJ databases">
        <title>The genome sequence of Vavraia culicis strain floridensis.</title>
        <authorList>
            <consortium name="The Broad Institute Genome Sequencing Platform"/>
            <person name="Cuomo C."/>
            <person name="Becnel J."/>
            <person name="Sanscrainte N."/>
            <person name="Young S.K."/>
            <person name="Zeng Q."/>
            <person name="Gargeya S."/>
            <person name="Fitzgerald M."/>
            <person name="Haas B."/>
            <person name="Abouelleil A."/>
            <person name="Alvarado L."/>
            <person name="Arachchi H.M."/>
            <person name="Berlin A."/>
            <person name="Chapman S.B."/>
            <person name="Gearin G."/>
            <person name="Goldberg J."/>
            <person name="Griggs A."/>
            <person name="Gujja S."/>
            <person name="Hansen M."/>
            <person name="Heiman D."/>
            <person name="Howarth C."/>
            <person name="Larimer J."/>
            <person name="Lui A."/>
            <person name="MacDonald P.J.P."/>
            <person name="McCowen C."/>
            <person name="Montmayeur A."/>
            <person name="Murphy C."/>
            <person name="Neiman D."/>
            <person name="Pearson M."/>
            <person name="Priest M."/>
            <person name="Roberts A."/>
            <person name="Saif S."/>
            <person name="Shea T."/>
            <person name="Sisk P."/>
            <person name="Stolte C."/>
            <person name="Sykes S."/>
            <person name="Wortman J."/>
            <person name="Nusbaum C."/>
            <person name="Birren B."/>
        </authorList>
    </citation>
    <scope>NUCLEOTIDE SEQUENCE [LARGE SCALE GENOMIC DNA]</scope>
    <source>
        <strain evidence="2">floridensis</strain>
    </source>
</reference>